<evidence type="ECO:0000259" key="2">
    <source>
        <dbReference type="Pfam" id="PF04982"/>
    </source>
</evidence>
<dbReference type="InterPro" id="IPR058581">
    <property type="entry name" value="TM_HPP"/>
</dbReference>
<evidence type="ECO:0000313" key="4">
    <source>
        <dbReference type="Proteomes" id="UP000051660"/>
    </source>
</evidence>
<keyword evidence="1" id="KW-1133">Transmembrane helix</keyword>
<organism evidence="3 4">
    <name type="scientific">Bradyrhizobium lablabi</name>
    <dbReference type="NCBI Taxonomy" id="722472"/>
    <lineage>
        <taxon>Bacteria</taxon>
        <taxon>Pseudomonadati</taxon>
        <taxon>Pseudomonadota</taxon>
        <taxon>Alphaproteobacteria</taxon>
        <taxon>Hyphomicrobiales</taxon>
        <taxon>Nitrobacteraceae</taxon>
        <taxon>Bradyrhizobium</taxon>
    </lineage>
</organism>
<feature type="transmembrane region" description="Helical" evidence="1">
    <location>
        <begin position="97"/>
        <end position="115"/>
    </location>
</feature>
<dbReference type="PANTHER" id="PTHR33741">
    <property type="entry name" value="TRANSMEMBRANE PROTEIN DDB_G0269096-RELATED"/>
    <property type="match status" value="1"/>
</dbReference>
<dbReference type="Pfam" id="PF04982">
    <property type="entry name" value="TM_HPP"/>
    <property type="match status" value="1"/>
</dbReference>
<proteinExistence type="predicted"/>
<keyword evidence="1" id="KW-0812">Transmembrane</keyword>
<accession>A0A0R3MIP3</accession>
<gene>
    <name evidence="3" type="ORF">CQ14_16810</name>
</gene>
<evidence type="ECO:0000313" key="3">
    <source>
        <dbReference type="EMBL" id="KRR19486.1"/>
    </source>
</evidence>
<feature type="transmembrane region" description="Helical" evidence="1">
    <location>
        <begin position="135"/>
        <end position="157"/>
    </location>
</feature>
<reference evidence="3 4" key="1">
    <citation type="submission" date="2014-03" db="EMBL/GenBank/DDBJ databases">
        <title>Bradyrhizobium valentinum sp. nov., isolated from effective nodules of Lupinus mariae-josephae, a lupine endemic of basic-lime soils in Eastern Spain.</title>
        <authorList>
            <person name="Duran D."/>
            <person name="Rey L."/>
            <person name="Navarro A."/>
            <person name="Busquets A."/>
            <person name="Imperial J."/>
            <person name="Ruiz-Argueso T."/>
        </authorList>
    </citation>
    <scope>NUCLEOTIDE SEQUENCE [LARGE SCALE GENOMIC DNA]</scope>
    <source>
        <strain evidence="3 4">CCBAU 23086</strain>
    </source>
</reference>
<dbReference type="PANTHER" id="PTHR33741:SF5">
    <property type="entry name" value="TRANSMEMBRANE PROTEIN DDB_G0269096-RELATED"/>
    <property type="match status" value="1"/>
</dbReference>
<dbReference type="STRING" id="722472.SAMN05444321_3384"/>
<dbReference type="OrthoDB" id="9811720at2"/>
<comment type="caution">
    <text evidence="3">The sequence shown here is derived from an EMBL/GenBank/DDBJ whole genome shotgun (WGS) entry which is preliminary data.</text>
</comment>
<dbReference type="EMBL" id="LLYB01000094">
    <property type="protein sequence ID" value="KRR19486.1"/>
    <property type="molecule type" value="Genomic_DNA"/>
</dbReference>
<feature type="transmembrane region" description="Helical" evidence="1">
    <location>
        <begin position="21"/>
        <end position="44"/>
    </location>
</feature>
<dbReference type="RefSeq" id="WP_057860905.1">
    <property type="nucleotide sequence ID" value="NZ_LLYB01000094.1"/>
</dbReference>
<dbReference type="Proteomes" id="UP000051660">
    <property type="component" value="Unassembled WGS sequence"/>
</dbReference>
<protein>
    <submittedName>
        <fullName evidence="3">HPP family protein</fullName>
    </submittedName>
</protein>
<sequence length="170" mass="18174">MKRDWRRALRNAVSRNDHRSVVAGAVAGLGGAIAIGVMELFSFAAHYPLAVIPFATSIVLVIGSPEVAPAQPRALIGGHLVSALVGLAVLKLTGPQAWAAAMAVGLSILAMYVTGTFHPPAGINPLLVVSGNLPWTFLLAPVLAGALLLTAFSYVWHRWVRRQSWPRRWL</sequence>
<keyword evidence="1" id="KW-0472">Membrane</keyword>
<feature type="domain" description="HPP transmembrane region" evidence="2">
    <location>
        <begin position="23"/>
        <end position="166"/>
    </location>
</feature>
<dbReference type="AlphaFoldDB" id="A0A0R3MIP3"/>
<feature type="transmembrane region" description="Helical" evidence="1">
    <location>
        <begin position="74"/>
        <end position="90"/>
    </location>
</feature>
<name>A0A0R3MIP3_9BRAD</name>
<evidence type="ECO:0000256" key="1">
    <source>
        <dbReference type="SAM" id="Phobius"/>
    </source>
</evidence>
<dbReference type="InterPro" id="IPR007065">
    <property type="entry name" value="HPP"/>
</dbReference>